<keyword evidence="1 3" id="KW-0378">Hydrolase</keyword>
<dbReference type="PROSITE" id="PS51462">
    <property type="entry name" value="NUDIX"/>
    <property type="match status" value="1"/>
</dbReference>
<dbReference type="PRINTS" id="PR00502">
    <property type="entry name" value="NUDIXFAMILY"/>
</dbReference>
<reference evidence="3 4" key="1">
    <citation type="submission" date="2015-05" db="EMBL/GenBank/DDBJ databases">
        <title>Complete genome sequence of a sulfur-oxidizing gammaproteobacterium strain HA5.</title>
        <authorList>
            <person name="Miura A."/>
            <person name="Kojima H."/>
            <person name="Fukui M."/>
        </authorList>
    </citation>
    <scope>NUCLEOTIDE SEQUENCE [LARGE SCALE GENOMIC DNA]</scope>
    <source>
        <strain evidence="3 4">HA5</strain>
    </source>
</reference>
<organism evidence="3 4">
    <name type="scientific">Sulfuricaulis limicola</name>
    <dbReference type="NCBI Taxonomy" id="1620215"/>
    <lineage>
        <taxon>Bacteria</taxon>
        <taxon>Pseudomonadati</taxon>
        <taxon>Pseudomonadota</taxon>
        <taxon>Gammaproteobacteria</taxon>
        <taxon>Acidiferrobacterales</taxon>
        <taxon>Acidiferrobacteraceae</taxon>
        <taxon>Sulfuricaulis</taxon>
    </lineage>
</organism>
<dbReference type="RefSeq" id="WP_096359645.1">
    <property type="nucleotide sequence ID" value="NZ_AP014879.1"/>
</dbReference>
<dbReference type="OrthoDB" id="542521at2"/>
<dbReference type="Gene3D" id="3.90.79.10">
    <property type="entry name" value="Nucleoside Triphosphate Pyrophosphohydrolase"/>
    <property type="match status" value="1"/>
</dbReference>
<gene>
    <name evidence="3" type="ORF">SCL_0482</name>
</gene>
<protein>
    <submittedName>
        <fullName evidence="3">NUDIX hydrolase</fullName>
    </submittedName>
</protein>
<dbReference type="InterPro" id="IPR015797">
    <property type="entry name" value="NUDIX_hydrolase-like_dom_sf"/>
</dbReference>
<dbReference type="KEGG" id="slim:SCL_0482"/>
<evidence type="ECO:0000313" key="4">
    <source>
        <dbReference type="Proteomes" id="UP000243180"/>
    </source>
</evidence>
<evidence type="ECO:0000256" key="1">
    <source>
        <dbReference type="ARBA" id="ARBA00022801"/>
    </source>
</evidence>
<dbReference type="InParanoid" id="A0A1B4XDB6"/>
<sequence length="146" mass="16068">MPAPKTPALTTDIIIELRDRPDVPIVLIRRKNPPHGWALPGGFVDIGETLEHAAVREAEEETALRVTLKLLLGCYSDPARDPRAHTVTMAYVAEAEGDPRAQDDAAGVAIFSPEALPAPLVFDHERILRDYLAWRQRGVVPPPENP</sequence>
<accession>A0A1B4XDB6</accession>
<dbReference type="SUPFAM" id="SSF55811">
    <property type="entry name" value="Nudix"/>
    <property type="match status" value="1"/>
</dbReference>
<keyword evidence="4" id="KW-1185">Reference proteome</keyword>
<dbReference type="AlphaFoldDB" id="A0A1B4XDB6"/>
<feature type="domain" description="Nudix hydrolase" evidence="2">
    <location>
        <begin position="4"/>
        <end position="136"/>
    </location>
</feature>
<dbReference type="PANTHER" id="PTHR43736:SF1">
    <property type="entry name" value="DIHYDRONEOPTERIN TRIPHOSPHATE DIPHOSPHATASE"/>
    <property type="match status" value="1"/>
</dbReference>
<dbReference type="GO" id="GO:0016787">
    <property type="term" value="F:hydrolase activity"/>
    <property type="evidence" value="ECO:0007669"/>
    <property type="project" value="UniProtKB-KW"/>
</dbReference>
<dbReference type="EMBL" id="AP014879">
    <property type="protein sequence ID" value="BAV32804.1"/>
    <property type="molecule type" value="Genomic_DNA"/>
</dbReference>
<evidence type="ECO:0000259" key="2">
    <source>
        <dbReference type="PROSITE" id="PS51462"/>
    </source>
</evidence>
<proteinExistence type="predicted"/>
<dbReference type="InterPro" id="IPR020476">
    <property type="entry name" value="Nudix_hydrolase"/>
</dbReference>
<dbReference type="CDD" id="cd18873">
    <property type="entry name" value="NUDIX_NadM_like"/>
    <property type="match status" value="1"/>
</dbReference>
<dbReference type="InterPro" id="IPR000086">
    <property type="entry name" value="NUDIX_hydrolase_dom"/>
</dbReference>
<evidence type="ECO:0000313" key="3">
    <source>
        <dbReference type="EMBL" id="BAV32804.1"/>
    </source>
</evidence>
<dbReference type="Pfam" id="PF00293">
    <property type="entry name" value="NUDIX"/>
    <property type="match status" value="1"/>
</dbReference>
<dbReference type="PANTHER" id="PTHR43736">
    <property type="entry name" value="ADP-RIBOSE PYROPHOSPHATASE"/>
    <property type="match status" value="1"/>
</dbReference>
<dbReference type="Proteomes" id="UP000243180">
    <property type="component" value="Chromosome"/>
</dbReference>
<name>A0A1B4XDB6_9GAMM</name>